<evidence type="ECO:0000313" key="2">
    <source>
        <dbReference type="EMBL" id="TGN42040.1"/>
    </source>
</evidence>
<dbReference type="OrthoDB" id="6371350at2"/>
<name>A0A4Z1C8G5_9GAMM</name>
<dbReference type="Proteomes" id="UP000298325">
    <property type="component" value="Unassembled WGS sequence"/>
</dbReference>
<dbReference type="RefSeq" id="WP_135802425.1">
    <property type="nucleotide sequence ID" value="NZ_SRPF01000001.1"/>
</dbReference>
<dbReference type="AlphaFoldDB" id="A0A4Z1C8G5"/>
<sequence>MKEALPDLFAHFNVKKGLFRREQVRAALFELDDYGCVMKTDKVFEPGDTLVMNLVMEMPFDDIRADGINGLITERRKHCSNFFYSIDFSELSTGNDTEFSGKLRRIRDVLGKKQSLKSRRSAGPSSSRDRQTA</sequence>
<protein>
    <recommendedName>
        <fullName evidence="4">PilZ domain-containing protein</fullName>
    </recommendedName>
</protein>
<accession>A0A4Z1C8G5</accession>
<keyword evidence="3" id="KW-1185">Reference proteome</keyword>
<proteinExistence type="predicted"/>
<dbReference type="EMBL" id="SRPF01000001">
    <property type="protein sequence ID" value="TGN42040.1"/>
    <property type="molecule type" value="Genomic_DNA"/>
</dbReference>
<gene>
    <name evidence="2" type="ORF">E5Q11_03875</name>
</gene>
<evidence type="ECO:0000256" key="1">
    <source>
        <dbReference type="SAM" id="MobiDB-lite"/>
    </source>
</evidence>
<organism evidence="2 3">
    <name type="scientific">Marinobacter confluentis</name>
    <dbReference type="NCBI Taxonomy" id="1697557"/>
    <lineage>
        <taxon>Bacteria</taxon>
        <taxon>Pseudomonadati</taxon>
        <taxon>Pseudomonadota</taxon>
        <taxon>Gammaproteobacteria</taxon>
        <taxon>Pseudomonadales</taxon>
        <taxon>Marinobacteraceae</taxon>
        <taxon>Marinobacter</taxon>
    </lineage>
</organism>
<feature type="region of interest" description="Disordered" evidence="1">
    <location>
        <begin position="112"/>
        <end position="133"/>
    </location>
</feature>
<comment type="caution">
    <text evidence="2">The sequence shown here is derived from an EMBL/GenBank/DDBJ whole genome shotgun (WGS) entry which is preliminary data.</text>
</comment>
<reference evidence="2 3" key="1">
    <citation type="submission" date="2019-04" db="EMBL/GenBank/DDBJ databases">
        <authorList>
            <person name="Park S."/>
            <person name="Yoon J.-H."/>
        </authorList>
    </citation>
    <scope>NUCLEOTIDE SEQUENCE [LARGE SCALE GENOMIC DNA]</scope>
    <source>
        <strain evidence="2 3">HJM-18</strain>
    </source>
</reference>
<evidence type="ECO:0000313" key="3">
    <source>
        <dbReference type="Proteomes" id="UP000298325"/>
    </source>
</evidence>
<evidence type="ECO:0008006" key="4">
    <source>
        <dbReference type="Google" id="ProtNLM"/>
    </source>
</evidence>